<evidence type="ECO:0000256" key="2">
    <source>
        <dbReference type="ARBA" id="ARBA00022475"/>
    </source>
</evidence>
<dbReference type="AlphaFoldDB" id="A0A848GZ40"/>
<dbReference type="GO" id="GO:0005886">
    <property type="term" value="C:plasma membrane"/>
    <property type="evidence" value="ECO:0007669"/>
    <property type="project" value="UniProtKB-SubCell"/>
</dbReference>
<dbReference type="GO" id="GO:0009247">
    <property type="term" value="P:glycolipid biosynthetic process"/>
    <property type="evidence" value="ECO:0007669"/>
    <property type="project" value="UniProtKB-ARBA"/>
</dbReference>
<comment type="subcellular location">
    <subcellularLocation>
        <location evidence="1">Cell inner membrane</location>
    </subcellularLocation>
</comment>
<keyword evidence="6 7" id="KW-0012">Acyltransferase</keyword>
<dbReference type="CDD" id="cd07984">
    <property type="entry name" value="LPLAT_LABLAT-like"/>
    <property type="match status" value="1"/>
</dbReference>
<proteinExistence type="predicted"/>
<name>A0A848GZ40_9BURK</name>
<evidence type="ECO:0000256" key="4">
    <source>
        <dbReference type="ARBA" id="ARBA00022679"/>
    </source>
</evidence>
<dbReference type="InterPro" id="IPR014548">
    <property type="entry name" value="Ac_Trasf"/>
</dbReference>
<dbReference type="PANTHER" id="PTHR30606:SF9">
    <property type="entry name" value="LIPID A BIOSYNTHESIS LAUROYLTRANSFERASE"/>
    <property type="match status" value="1"/>
</dbReference>
<keyword evidence="3" id="KW-0997">Cell inner membrane</keyword>
<evidence type="ECO:0000313" key="8">
    <source>
        <dbReference type="Proteomes" id="UP000541185"/>
    </source>
</evidence>
<dbReference type="EMBL" id="JABBFX010000001">
    <property type="protein sequence ID" value="NML42582.1"/>
    <property type="molecule type" value="Genomic_DNA"/>
</dbReference>
<dbReference type="PIRSF" id="PIRSF028561">
    <property type="entry name" value="Ac_Trasf"/>
    <property type="match status" value="1"/>
</dbReference>
<accession>A0A848GZ40</accession>
<dbReference type="GO" id="GO:0016746">
    <property type="term" value="F:acyltransferase activity"/>
    <property type="evidence" value="ECO:0007669"/>
    <property type="project" value="UniProtKB-KW"/>
</dbReference>
<dbReference type="Proteomes" id="UP000541185">
    <property type="component" value="Unassembled WGS sequence"/>
</dbReference>
<evidence type="ECO:0000256" key="6">
    <source>
        <dbReference type="ARBA" id="ARBA00023315"/>
    </source>
</evidence>
<keyword evidence="4 7" id="KW-0808">Transferase</keyword>
<evidence type="ECO:0000256" key="1">
    <source>
        <dbReference type="ARBA" id="ARBA00004533"/>
    </source>
</evidence>
<keyword evidence="8" id="KW-1185">Reference proteome</keyword>
<keyword evidence="2" id="KW-1003">Cell membrane</keyword>
<protein>
    <submittedName>
        <fullName evidence="7">Acyltransferase</fullName>
    </submittedName>
</protein>
<dbReference type="RefSeq" id="WP_169416787.1">
    <property type="nucleotide sequence ID" value="NZ_JABBFX010000001.1"/>
</dbReference>
<keyword evidence="5" id="KW-0472">Membrane</keyword>
<evidence type="ECO:0000256" key="5">
    <source>
        <dbReference type="ARBA" id="ARBA00023136"/>
    </source>
</evidence>
<evidence type="ECO:0000256" key="3">
    <source>
        <dbReference type="ARBA" id="ARBA00022519"/>
    </source>
</evidence>
<reference evidence="7 8" key="1">
    <citation type="submission" date="2020-04" db="EMBL/GenBank/DDBJ databases">
        <title>Ramlibacter sp. G-1-2-2 isolated from soil.</title>
        <authorList>
            <person name="Dahal R.H."/>
        </authorList>
    </citation>
    <scope>NUCLEOTIDE SEQUENCE [LARGE SCALE GENOMIC DNA]</scope>
    <source>
        <strain evidence="7 8">G-1-2-2</strain>
    </source>
</reference>
<dbReference type="PANTHER" id="PTHR30606">
    <property type="entry name" value="LIPID A BIOSYNTHESIS LAUROYL ACYLTRANSFERASE"/>
    <property type="match status" value="1"/>
</dbReference>
<sequence>MTATAIHWARIGESTFAAGIWFLYGVHRVVGRRLLRALLWPVVLFYAATQPRARRASLDYLARMQAAHGVIGAQPGTLHWLRHLMSFAETLLDKLLATSGRYAFAEVKLEGQEQVDALLAQGRGALLVTAHIGCLELCQALANRLPGLRLTVLVHTRHAERFNAILKRLNPASQVTLLQVTEVDASTAVELERRVQAGEFVAIAGDRVPVASARTATVPFLGAPAKFPVGAYVLASLLACPLLMLGCVRENGRHVVRFELLGERVLVPRAGRDAALQQWTEQFVRRMEALLVRAPYDWFNFYPFWA</sequence>
<comment type="caution">
    <text evidence="7">The sequence shown here is derived from an EMBL/GenBank/DDBJ whole genome shotgun (WGS) entry which is preliminary data.</text>
</comment>
<gene>
    <name evidence="7" type="ORF">HHL11_02395</name>
</gene>
<organism evidence="7 8">
    <name type="scientific">Ramlibacter agri</name>
    <dbReference type="NCBI Taxonomy" id="2728837"/>
    <lineage>
        <taxon>Bacteria</taxon>
        <taxon>Pseudomonadati</taxon>
        <taxon>Pseudomonadota</taxon>
        <taxon>Betaproteobacteria</taxon>
        <taxon>Burkholderiales</taxon>
        <taxon>Comamonadaceae</taxon>
        <taxon>Ramlibacter</taxon>
    </lineage>
</organism>
<dbReference type="Pfam" id="PF03279">
    <property type="entry name" value="Lip_A_acyltrans"/>
    <property type="match status" value="1"/>
</dbReference>
<evidence type="ECO:0000313" key="7">
    <source>
        <dbReference type="EMBL" id="NML42582.1"/>
    </source>
</evidence>
<dbReference type="InterPro" id="IPR004960">
    <property type="entry name" value="LipA_acyltrans"/>
</dbReference>